<evidence type="ECO:0000256" key="1">
    <source>
        <dbReference type="ARBA" id="ARBA00022527"/>
    </source>
</evidence>
<protein>
    <recommendedName>
        <fullName evidence="4">Alpha-type protein kinase domain-containing protein</fullName>
    </recommendedName>
</protein>
<dbReference type="GO" id="GO:0005524">
    <property type="term" value="F:ATP binding"/>
    <property type="evidence" value="ECO:0007669"/>
    <property type="project" value="InterPro"/>
</dbReference>
<evidence type="ECO:0000313" key="6">
    <source>
        <dbReference type="Proteomes" id="UP001195769"/>
    </source>
</evidence>
<evidence type="ECO:0000313" key="5">
    <source>
        <dbReference type="EMBL" id="KAG1905055.1"/>
    </source>
</evidence>
<keyword evidence="3" id="KW-0418">Kinase</keyword>
<evidence type="ECO:0000256" key="3">
    <source>
        <dbReference type="ARBA" id="ARBA00022777"/>
    </source>
</evidence>
<dbReference type="SUPFAM" id="SSF56112">
    <property type="entry name" value="Protein kinase-like (PK-like)"/>
    <property type="match status" value="1"/>
</dbReference>
<evidence type="ECO:0000259" key="4">
    <source>
        <dbReference type="PROSITE" id="PS51158"/>
    </source>
</evidence>
<dbReference type="GeneID" id="64664289"/>
<keyword evidence="2" id="KW-0808">Transferase</keyword>
<dbReference type="InterPro" id="IPR004166">
    <property type="entry name" value="a-kinase_dom"/>
</dbReference>
<keyword evidence="6" id="KW-1185">Reference proteome</keyword>
<organism evidence="5 6">
    <name type="scientific">Suillus fuscotomentosus</name>
    <dbReference type="NCBI Taxonomy" id="1912939"/>
    <lineage>
        <taxon>Eukaryota</taxon>
        <taxon>Fungi</taxon>
        <taxon>Dikarya</taxon>
        <taxon>Basidiomycota</taxon>
        <taxon>Agaricomycotina</taxon>
        <taxon>Agaricomycetes</taxon>
        <taxon>Agaricomycetidae</taxon>
        <taxon>Boletales</taxon>
        <taxon>Suillineae</taxon>
        <taxon>Suillaceae</taxon>
        <taxon>Suillus</taxon>
    </lineage>
</organism>
<dbReference type="Proteomes" id="UP001195769">
    <property type="component" value="Unassembled WGS sequence"/>
</dbReference>
<sequence length="734" mass="81045">MASYEVVSQFTEDAFANEDRICEHSTCAAKIHKGDPCFYIATIVTGQRGRFVCAACHRHYQGKAATSIRPTVQCPDAQVIRQNINAAWKPASVGAIQQPPRVVATSASYGRAGPDIAVPSSWGSTNTGQPGYSANHAQYGAERERWAKQAYAVPPAETISLEVSAVREGGNRRKGAHGIPFGNICEGKKDVDARIDAPGLIALALDTIWPKIQAFAGGFPWRQDQFVIRDGGWVDLSTHPPRQPYFYSQCMHATRKGSRAMTFKPKQFLLYVVVPMSQWENYETWLDKAEEERFSTHSRPELLSTPSVKENVHLSAAADSLTVSSSEAPSSEAPSEVSSQVPVKRRFLREITSIPSSPPLKKAAPAKVAFHSPDREHLREVLKSGGTANINVEQMLTIQHETIEFFPVPTRPLSVILEDPELHAAFRMDTELGHSGQLTIQTSTDDMLGAGGFKTAHPGFLTLFSAPETLLGSRPRQKVAVKRPFYKNYPPGSSKNPMRFSIGRYTISDELPKLFKEANVLYWARALLTFSYEYIDHCISNSSEPPPFHIPRMRFVEAGLALSHDQVQPGHKSKSPTRMPRAGYLVEELIPDDFLKYIHNMDCNPMLDPYEVGYEIAAFLACTQHIQYAKTGGLAFISDYQGGSEILSDPQVLTHPDCSLVSNGKDVFGDGNIERAVSAFEQKHNCNNYCKWSGFKLELYKAAEIGTEMEIGTAGMELGTADMEMGTEADMDSA</sequence>
<dbReference type="PROSITE" id="PS51158">
    <property type="entry name" value="ALPHA_KINASE"/>
    <property type="match status" value="1"/>
</dbReference>
<dbReference type="InterPro" id="IPR011009">
    <property type="entry name" value="Kinase-like_dom_sf"/>
</dbReference>
<dbReference type="GO" id="GO:0004674">
    <property type="term" value="F:protein serine/threonine kinase activity"/>
    <property type="evidence" value="ECO:0007669"/>
    <property type="project" value="UniProtKB-KW"/>
</dbReference>
<comment type="caution">
    <text evidence="5">The sequence shown here is derived from an EMBL/GenBank/DDBJ whole genome shotgun (WGS) entry which is preliminary data.</text>
</comment>
<dbReference type="RefSeq" id="XP_041230630.1">
    <property type="nucleotide sequence ID" value="XM_041369991.1"/>
</dbReference>
<dbReference type="EMBL" id="JABBWK010000008">
    <property type="protein sequence ID" value="KAG1905055.1"/>
    <property type="molecule type" value="Genomic_DNA"/>
</dbReference>
<name>A0AAD4HP96_9AGAM</name>
<accession>A0AAD4HP96</accession>
<dbReference type="AlphaFoldDB" id="A0AAD4HP96"/>
<keyword evidence="1" id="KW-0723">Serine/threonine-protein kinase</keyword>
<gene>
    <name evidence="5" type="ORF">F5891DRAFT_1255456</name>
</gene>
<proteinExistence type="predicted"/>
<reference evidence="5" key="1">
    <citation type="journal article" date="2020" name="New Phytol.">
        <title>Comparative genomics reveals dynamic genome evolution in host specialist ectomycorrhizal fungi.</title>
        <authorList>
            <person name="Lofgren L.A."/>
            <person name="Nguyen N.H."/>
            <person name="Vilgalys R."/>
            <person name="Ruytinx J."/>
            <person name="Liao H.L."/>
            <person name="Branco S."/>
            <person name="Kuo A."/>
            <person name="LaButti K."/>
            <person name="Lipzen A."/>
            <person name="Andreopoulos W."/>
            <person name="Pangilinan J."/>
            <person name="Riley R."/>
            <person name="Hundley H."/>
            <person name="Na H."/>
            <person name="Barry K."/>
            <person name="Grigoriev I.V."/>
            <person name="Stajich J.E."/>
            <person name="Kennedy P.G."/>
        </authorList>
    </citation>
    <scope>NUCLEOTIDE SEQUENCE</scope>
    <source>
        <strain evidence="5">FC203</strain>
    </source>
</reference>
<dbReference type="Pfam" id="PF02816">
    <property type="entry name" value="Alpha_kinase"/>
    <property type="match status" value="1"/>
</dbReference>
<dbReference type="Gene3D" id="3.20.200.10">
    <property type="entry name" value="MHCK/EF2 kinase"/>
    <property type="match status" value="1"/>
</dbReference>
<feature type="domain" description="Alpha-type protein kinase" evidence="4">
    <location>
        <begin position="418"/>
        <end position="702"/>
    </location>
</feature>
<evidence type="ECO:0000256" key="2">
    <source>
        <dbReference type="ARBA" id="ARBA00022679"/>
    </source>
</evidence>